<organism evidence="2 3">
    <name type="scientific">Orbilia oligospora</name>
    <name type="common">Nematode-trapping fungus</name>
    <name type="synonym">Arthrobotrys oligospora</name>
    <dbReference type="NCBI Taxonomy" id="2813651"/>
    <lineage>
        <taxon>Eukaryota</taxon>
        <taxon>Fungi</taxon>
        <taxon>Dikarya</taxon>
        <taxon>Ascomycota</taxon>
        <taxon>Pezizomycotina</taxon>
        <taxon>Orbiliomycetes</taxon>
        <taxon>Orbiliales</taxon>
        <taxon>Orbiliaceae</taxon>
        <taxon>Orbilia</taxon>
    </lineage>
</organism>
<protein>
    <submittedName>
        <fullName evidence="2">Uncharacterized protein</fullName>
    </submittedName>
</protein>
<evidence type="ECO:0000313" key="2">
    <source>
        <dbReference type="EMBL" id="KAF3283155.1"/>
    </source>
</evidence>
<sequence length="230" mass="25906">MAPLILIRSLGAGAFHLNLRDKIGHCRGPSRSEVSKGMSRVKSRRMAPNNSKSQGFYFSSWFNSRKNQPMPQTGLEYRRIKVILRHDGAVGTVLRSVRAASNYWRLLEHASSIYRGWDSGCEQLATITRQQTGYWLKDEQVRELEEPGTGANRVGHPMEDSQHDEAGLCQHISDILASELVASIKQCDHQDWERCKLATVESKHDFLFGDKEACMEQRSQPAIAVIGQPA</sequence>
<feature type="region of interest" description="Disordered" evidence="1">
    <location>
        <begin position="28"/>
        <end position="51"/>
    </location>
</feature>
<reference evidence="2 3" key="1">
    <citation type="submission" date="2020-01" db="EMBL/GenBank/DDBJ databases">
        <authorList>
            <person name="Palmer J.M."/>
        </authorList>
    </citation>
    <scope>NUCLEOTIDE SEQUENCE [LARGE SCALE GENOMIC DNA]</scope>
    <source>
        <strain evidence="2 3">TWF970</strain>
    </source>
</reference>
<proteinExistence type="predicted"/>
<evidence type="ECO:0000313" key="3">
    <source>
        <dbReference type="Proteomes" id="UP000474640"/>
    </source>
</evidence>
<evidence type="ECO:0000256" key="1">
    <source>
        <dbReference type="SAM" id="MobiDB-lite"/>
    </source>
</evidence>
<comment type="caution">
    <text evidence="2">The sequence shown here is derived from an EMBL/GenBank/DDBJ whole genome shotgun (WGS) entry which is preliminary data.</text>
</comment>
<dbReference type="AlphaFoldDB" id="A0A7C8RBC0"/>
<accession>A0A7C8RBC0</accession>
<dbReference type="Proteomes" id="UP000474640">
    <property type="component" value="Unassembled WGS sequence"/>
</dbReference>
<name>A0A7C8RBC0_ORBOL</name>
<dbReference type="OrthoDB" id="10530665at2759"/>
<dbReference type="EMBL" id="JAABOJ010000011">
    <property type="protein sequence ID" value="KAF3283155.1"/>
    <property type="molecule type" value="Genomic_DNA"/>
</dbReference>
<gene>
    <name evidence="2" type="ORF">TWF970_001137</name>
</gene>